<dbReference type="EMBL" id="KV750309">
    <property type="protein sequence ID" value="OCL05355.1"/>
    <property type="molecule type" value="Genomic_DNA"/>
</dbReference>
<sequence length="341" mass="37216">MSSMAQEYASKQPQGFKNHIESVAIVGAGGQCGKFIVEAMLKAGKHKITAISREGSTNTMPDGVTVKKVNYDSPSSLAESLKGQDALVITMSVTAPPDTQIKLLEAAAAAGVSWVIPNEFGVDTMNEGVGRDTMLGPAKKAVHDHIEKLGKSSWVGITCGFWYEFSLGGGPARYGFDFKNRTVTFFDDGTTRINTSTWPQTGRSVANLLALKVLPENENDNDPCLSQFRNKIAYVSSFTISQKEMFESVLRVTGASASDWKTTNVPVQQYYQEGVEQLKSGNRVGFVKLLYSRIFFPDQAGNFGALKGLDNDKLGLPKEDLDEFTKVGIHLHESGYFDNEL</sequence>
<gene>
    <name evidence="4" type="ORF">AOQ84DRAFT_344888</name>
</gene>
<evidence type="ECO:0000256" key="2">
    <source>
        <dbReference type="ARBA" id="ARBA00023002"/>
    </source>
</evidence>
<dbReference type="SUPFAM" id="SSF51735">
    <property type="entry name" value="NAD(P)-binding Rossmann-fold domains"/>
    <property type="match status" value="1"/>
</dbReference>
<dbReference type="GO" id="GO:0016491">
    <property type="term" value="F:oxidoreductase activity"/>
    <property type="evidence" value="ECO:0007669"/>
    <property type="project" value="UniProtKB-KW"/>
</dbReference>
<dbReference type="InterPro" id="IPR008030">
    <property type="entry name" value="NmrA-like"/>
</dbReference>
<keyword evidence="5" id="KW-1185">Reference proteome</keyword>
<dbReference type="OrthoDB" id="419598at2759"/>
<organism evidence="4 5">
    <name type="scientific">Glonium stellatum</name>
    <dbReference type="NCBI Taxonomy" id="574774"/>
    <lineage>
        <taxon>Eukaryota</taxon>
        <taxon>Fungi</taxon>
        <taxon>Dikarya</taxon>
        <taxon>Ascomycota</taxon>
        <taxon>Pezizomycotina</taxon>
        <taxon>Dothideomycetes</taxon>
        <taxon>Pleosporomycetidae</taxon>
        <taxon>Gloniales</taxon>
        <taxon>Gloniaceae</taxon>
        <taxon>Glonium</taxon>
    </lineage>
</organism>
<reference evidence="4 5" key="1">
    <citation type="journal article" date="2016" name="Nat. Commun.">
        <title>Ectomycorrhizal ecology is imprinted in the genome of the dominant symbiotic fungus Cenococcum geophilum.</title>
        <authorList>
            <consortium name="DOE Joint Genome Institute"/>
            <person name="Peter M."/>
            <person name="Kohler A."/>
            <person name="Ohm R.A."/>
            <person name="Kuo A."/>
            <person name="Krutzmann J."/>
            <person name="Morin E."/>
            <person name="Arend M."/>
            <person name="Barry K.W."/>
            <person name="Binder M."/>
            <person name="Choi C."/>
            <person name="Clum A."/>
            <person name="Copeland A."/>
            <person name="Grisel N."/>
            <person name="Haridas S."/>
            <person name="Kipfer T."/>
            <person name="LaButti K."/>
            <person name="Lindquist E."/>
            <person name="Lipzen A."/>
            <person name="Maire R."/>
            <person name="Meier B."/>
            <person name="Mihaltcheva S."/>
            <person name="Molinier V."/>
            <person name="Murat C."/>
            <person name="Poggeler S."/>
            <person name="Quandt C.A."/>
            <person name="Sperisen C."/>
            <person name="Tritt A."/>
            <person name="Tisserant E."/>
            <person name="Crous P.W."/>
            <person name="Henrissat B."/>
            <person name="Nehls U."/>
            <person name="Egli S."/>
            <person name="Spatafora J.W."/>
            <person name="Grigoriev I.V."/>
            <person name="Martin F.M."/>
        </authorList>
    </citation>
    <scope>NUCLEOTIDE SEQUENCE [LARGE SCALE GENOMIC DNA]</scope>
    <source>
        <strain evidence="4 5">CBS 207.34</strain>
    </source>
</reference>
<dbReference type="InterPro" id="IPR051609">
    <property type="entry name" value="NmrA/Isoflavone_reductase-like"/>
</dbReference>
<dbReference type="Gene3D" id="3.90.25.10">
    <property type="entry name" value="UDP-galactose 4-epimerase, domain 1"/>
    <property type="match status" value="1"/>
</dbReference>
<evidence type="ECO:0000256" key="1">
    <source>
        <dbReference type="ARBA" id="ARBA00022857"/>
    </source>
</evidence>
<keyword evidence="2" id="KW-0560">Oxidoreductase</keyword>
<name>A0A8E2EVF1_9PEZI</name>
<protein>
    <submittedName>
        <fullName evidence="4">Putative oxidoreductase CipA</fullName>
    </submittedName>
</protein>
<dbReference type="PANTHER" id="PTHR47706">
    <property type="entry name" value="NMRA-LIKE FAMILY PROTEIN"/>
    <property type="match status" value="1"/>
</dbReference>
<dbReference type="Gene3D" id="3.40.50.720">
    <property type="entry name" value="NAD(P)-binding Rossmann-like Domain"/>
    <property type="match status" value="1"/>
</dbReference>
<dbReference type="AlphaFoldDB" id="A0A8E2EVF1"/>
<keyword evidence="1" id="KW-0521">NADP</keyword>
<proteinExistence type="predicted"/>
<dbReference type="PANTHER" id="PTHR47706:SF7">
    <property type="entry name" value="CIPA-LIKE, PUTATIVE (AFU_ORTHOLOGUE AFUA_1G01630)-RELATED"/>
    <property type="match status" value="1"/>
</dbReference>
<dbReference type="InterPro" id="IPR036291">
    <property type="entry name" value="NAD(P)-bd_dom_sf"/>
</dbReference>
<accession>A0A8E2EVF1</accession>
<dbReference type="CDD" id="cd05259">
    <property type="entry name" value="PCBER_SDR_a"/>
    <property type="match status" value="1"/>
</dbReference>
<dbReference type="Pfam" id="PF05368">
    <property type="entry name" value="NmrA"/>
    <property type="match status" value="1"/>
</dbReference>
<evidence type="ECO:0000259" key="3">
    <source>
        <dbReference type="Pfam" id="PF05368"/>
    </source>
</evidence>
<evidence type="ECO:0000313" key="5">
    <source>
        <dbReference type="Proteomes" id="UP000250140"/>
    </source>
</evidence>
<feature type="domain" description="NmrA-like" evidence="3">
    <location>
        <begin position="22"/>
        <end position="155"/>
    </location>
</feature>
<dbReference type="Proteomes" id="UP000250140">
    <property type="component" value="Unassembled WGS sequence"/>
</dbReference>
<dbReference type="InterPro" id="IPR045312">
    <property type="entry name" value="PCBER-like"/>
</dbReference>
<evidence type="ECO:0000313" key="4">
    <source>
        <dbReference type="EMBL" id="OCL05355.1"/>
    </source>
</evidence>